<evidence type="ECO:0000256" key="1">
    <source>
        <dbReference type="SAM" id="MobiDB-lite"/>
    </source>
</evidence>
<gene>
    <name evidence="2" type="ORF">GCU69_05430</name>
</gene>
<protein>
    <recommendedName>
        <fullName evidence="4">Lipoprotein</fullName>
    </recommendedName>
</protein>
<feature type="compositionally biased region" description="Basic and acidic residues" evidence="1">
    <location>
        <begin position="40"/>
        <end position="64"/>
    </location>
</feature>
<feature type="compositionally biased region" description="Basic and acidic residues" evidence="1">
    <location>
        <begin position="1"/>
        <end position="29"/>
    </location>
</feature>
<sequence>MTPHGTDRGHGSGYGRHDGGYDGRYDRGHAIGYASGHAAGYEDGHTAGHEDGRRPDPGHGRADAARNAAADRAAAPRAARVRRGTAPSGTARVRRGAALLAAATALVALAGCGLPGLDRSDSGAAEETSVAPKAPVPSGKPLDKDAKVPEPGPVDDRDATAVAQAWATAAYSYDTAYDAGPHDAVLRAGRYCTEKLAAADRSHRPAAGSGPEWAAWAEHRAWTRVKLEVESDGDAPADTATTAWRQLAVTGTAKGRDGWEGDGPRLHAFVELRRGGEGEPWRVNQVNVVEAAGPPSPAPGASTATGTPTEPTE</sequence>
<feature type="region of interest" description="Disordered" evidence="1">
    <location>
        <begin position="121"/>
        <end position="156"/>
    </location>
</feature>
<evidence type="ECO:0000313" key="2">
    <source>
        <dbReference type="EMBL" id="KAF4410152.1"/>
    </source>
</evidence>
<feature type="compositionally biased region" description="Low complexity" evidence="1">
    <location>
        <begin position="65"/>
        <end position="78"/>
    </location>
</feature>
<dbReference type="Proteomes" id="UP000621266">
    <property type="component" value="Unassembled WGS sequence"/>
</dbReference>
<comment type="caution">
    <text evidence="2">The sequence shown here is derived from an EMBL/GenBank/DDBJ whole genome shotgun (WGS) entry which is preliminary data.</text>
</comment>
<organism evidence="2 3">
    <name type="scientific">Streptomyces lycii</name>
    <dbReference type="NCBI Taxonomy" id="2654337"/>
    <lineage>
        <taxon>Bacteria</taxon>
        <taxon>Bacillati</taxon>
        <taxon>Actinomycetota</taxon>
        <taxon>Actinomycetes</taxon>
        <taxon>Kitasatosporales</taxon>
        <taxon>Streptomycetaceae</taxon>
        <taxon>Streptomyces</taxon>
    </lineage>
</organism>
<keyword evidence="3" id="KW-1185">Reference proteome</keyword>
<feature type="compositionally biased region" description="Low complexity" evidence="1">
    <location>
        <begin position="299"/>
        <end position="313"/>
    </location>
</feature>
<name>A0ABQ7FRL1_9ACTN</name>
<feature type="region of interest" description="Disordered" evidence="1">
    <location>
        <begin position="1"/>
        <end position="91"/>
    </location>
</feature>
<evidence type="ECO:0000313" key="3">
    <source>
        <dbReference type="Proteomes" id="UP000621266"/>
    </source>
</evidence>
<evidence type="ECO:0008006" key="4">
    <source>
        <dbReference type="Google" id="ProtNLM"/>
    </source>
</evidence>
<feature type="compositionally biased region" description="Basic and acidic residues" evidence="1">
    <location>
        <begin position="141"/>
        <end position="156"/>
    </location>
</feature>
<dbReference type="EMBL" id="WHPN01000120">
    <property type="protein sequence ID" value="KAF4410152.1"/>
    <property type="molecule type" value="Genomic_DNA"/>
</dbReference>
<reference evidence="2 3" key="1">
    <citation type="submission" date="2019-10" db="EMBL/GenBank/DDBJ databases">
        <title>Streptomyces tenebrisbrunneis sp.nov., an endogenous actinomycete isolated from of Lycium ruthenicum.</title>
        <authorList>
            <person name="Ma L."/>
        </authorList>
    </citation>
    <scope>NUCLEOTIDE SEQUENCE [LARGE SCALE GENOMIC DNA]</scope>
    <source>
        <strain evidence="2 3">TRM 66187</strain>
    </source>
</reference>
<proteinExistence type="predicted"/>
<feature type="region of interest" description="Disordered" evidence="1">
    <location>
        <begin position="290"/>
        <end position="313"/>
    </location>
</feature>
<dbReference type="RefSeq" id="WP_156205259.1">
    <property type="nucleotide sequence ID" value="NZ_WHPN01000120.1"/>
</dbReference>
<accession>A0ABQ7FRL1</accession>